<dbReference type="AlphaFoldDB" id="A0A6B0UPR8"/>
<sequence length="122" mass="13955">MSCYFGVICDEQILRCRKDKNEQNICICHYHLQLFKLRLQNRKLPNAIITSSSSSWGYKIGNLPMPLSPPALQAGATKSETCQCHYHLQLFKLGLQNRKLAKLLAQKSVNSWYRLFVGKGPD</sequence>
<protein>
    <submittedName>
        <fullName evidence="1">Uncharacterized protein</fullName>
    </submittedName>
</protein>
<name>A0A6B0UPR8_IXORI</name>
<accession>A0A6B0UPR8</accession>
<organism evidence="1">
    <name type="scientific">Ixodes ricinus</name>
    <name type="common">Common tick</name>
    <name type="synonym">Acarus ricinus</name>
    <dbReference type="NCBI Taxonomy" id="34613"/>
    <lineage>
        <taxon>Eukaryota</taxon>
        <taxon>Metazoa</taxon>
        <taxon>Ecdysozoa</taxon>
        <taxon>Arthropoda</taxon>
        <taxon>Chelicerata</taxon>
        <taxon>Arachnida</taxon>
        <taxon>Acari</taxon>
        <taxon>Parasitiformes</taxon>
        <taxon>Ixodida</taxon>
        <taxon>Ixodoidea</taxon>
        <taxon>Ixodidae</taxon>
        <taxon>Ixodinae</taxon>
        <taxon>Ixodes</taxon>
    </lineage>
</organism>
<dbReference type="EMBL" id="GIFC01009295">
    <property type="protein sequence ID" value="MXU91378.1"/>
    <property type="molecule type" value="Transcribed_RNA"/>
</dbReference>
<reference evidence="1" key="1">
    <citation type="submission" date="2019-12" db="EMBL/GenBank/DDBJ databases">
        <title>An insight into the sialome of adult female Ixodes ricinus ticks feeding for 6 days.</title>
        <authorList>
            <person name="Perner J."/>
            <person name="Ribeiro J.M.C."/>
        </authorList>
    </citation>
    <scope>NUCLEOTIDE SEQUENCE</scope>
    <source>
        <strain evidence="1">Semi-engorged</strain>
        <tissue evidence="1">Salivary glands</tissue>
    </source>
</reference>
<proteinExistence type="predicted"/>
<evidence type="ECO:0000313" key="1">
    <source>
        <dbReference type="EMBL" id="MXU91378.1"/>
    </source>
</evidence>